<feature type="domain" description="Sulfatase N-terminal" evidence="4">
    <location>
        <begin position="25"/>
        <end position="301"/>
    </location>
</feature>
<sequence length="614" mass="69740" precursor="true">MKSTSIFALFIFQFVSSVALSAERPNIVWLISEDNSMHYLKMYDDHGVETPRIAELAQHGLIYDHAFSNAPVCSVARTTLITGCYGPRIGTQYHRKSVTVPMPEGLKMLPAYLRDAGYYTANNSKKDYNATEGKGVWDMSSKKATWRSRREGQPFFYKQSFTATHESSLHFSKQVMANEKTSTDPETVFVAPYHPDTETFRYTNARYRDRIQLVDQHIGAVVDQLKADGLLEETFIFYFGDHGGVLPRGKGYAYESGLHVPLVVRVPEKWKHLVDAELGSRQSGFVSFIDFGPTTLHLAGVKVPEQVDGRPFLGEGVKAADVNKRDTAFGYADRFDEKYDLVRTWRKGRFEYIRNYQPFNFDGLQNNYRYRMLAFQEWRELYQAGKLNDAQREFFEPRPAELLYDVEADPHEVHNLASDPEYASVLKEMRSELSLFVSGLPDLSFFPESYLAEVAFENPVEFGKKRQKQIARLVKIADLSLLPFSKAKPKLLKALEAKNPWVKYWGLIACSSFGDEAKELAPVAIELAKNDSNRLVRIRAAEFLGLIGAADPQATFRQALKETDSGIEAGLILNSLVLLRDGKPGYEFEIDKSLLQPNLLENDTVARRLEYLAD</sequence>
<protein>
    <submittedName>
        <fullName evidence="5">Sulfatase</fullName>
    </submittedName>
</protein>
<evidence type="ECO:0000313" key="5">
    <source>
        <dbReference type="EMBL" id="QDT34919.1"/>
    </source>
</evidence>
<dbReference type="AlphaFoldDB" id="A0A517QTF8"/>
<organism evidence="5 6">
    <name type="scientific">Thalassoglobus polymorphus</name>
    <dbReference type="NCBI Taxonomy" id="2527994"/>
    <lineage>
        <taxon>Bacteria</taxon>
        <taxon>Pseudomonadati</taxon>
        <taxon>Planctomycetota</taxon>
        <taxon>Planctomycetia</taxon>
        <taxon>Planctomycetales</taxon>
        <taxon>Planctomycetaceae</taxon>
        <taxon>Thalassoglobus</taxon>
    </lineage>
</organism>
<evidence type="ECO:0000256" key="3">
    <source>
        <dbReference type="SAM" id="SignalP"/>
    </source>
</evidence>
<dbReference type="InterPro" id="IPR011989">
    <property type="entry name" value="ARM-like"/>
</dbReference>
<dbReference type="SUPFAM" id="SSF53649">
    <property type="entry name" value="Alkaline phosphatase-like"/>
    <property type="match status" value="1"/>
</dbReference>
<dbReference type="InterPro" id="IPR000917">
    <property type="entry name" value="Sulfatase_N"/>
</dbReference>
<dbReference type="Gene3D" id="1.25.10.10">
    <property type="entry name" value="Leucine-rich Repeat Variant"/>
    <property type="match status" value="1"/>
</dbReference>
<dbReference type="InterPro" id="IPR017850">
    <property type="entry name" value="Alkaline_phosphatase_core_sf"/>
</dbReference>
<dbReference type="Pfam" id="PF00884">
    <property type="entry name" value="Sulfatase"/>
    <property type="match status" value="1"/>
</dbReference>
<feature type="chain" id="PRO_5022128642" evidence="3">
    <location>
        <begin position="22"/>
        <end position="614"/>
    </location>
</feature>
<name>A0A517QTF8_9PLAN</name>
<dbReference type="RefSeq" id="WP_145203632.1">
    <property type="nucleotide sequence ID" value="NZ_CP036267.1"/>
</dbReference>
<dbReference type="InterPro" id="IPR050738">
    <property type="entry name" value="Sulfatase"/>
</dbReference>
<gene>
    <name evidence="5" type="ORF">Mal48_41920</name>
</gene>
<reference evidence="5 6" key="1">
    <citation type="submission" date="2019-02" db="EMBL/GenBank/DDBJ databases">
        <title>Deep-cultivation of Planctomycetes and their phenomic and genomic characterization uncovers novel biology.</title>
        <authorList>
            <person name="Wiegand S."/>
            <person name="Jogler M."/>
            <person name="Boedeker C."/>
            <person name="Pinto D."/>
            <person name="Vollmers J."/>
            <person name="Rivas-Marin E."/>
            <person name="Kohn T."/>
            <person name="Peeters S.H."/>
            <person name="Heuer A."/>
            <person name="Rast P."/>
            <person name="Oberbeckmann S."/>
            <person name="Bunk B."/>
            <person name="Jeske O."/>
            <person name="Meyerdierks A."/>
            <person name="Storesund J.E."/>
            <person name="Kallscheuer N."/>
            <person name="Luecker S."/>
            <person name="Lage O.M."/>
            <person name="Pohl T."/>
            <person name="Merkel B.J."/>
            <person name="Hornburger P."/>
            <person name="Mueller R.-W."/>
            <person name="Bruemmer F."/>
            <person name="Labrenz M."/>
            <person name="Spormann A.M."/>
            <person name="Op den Camp H."/>
            <person name="Overmann J."/>
            <person name="Amann R."/>
            <person name="Jetten M.S.M."/>
            <person name="Mascher T."/>
            <person name="Medema M.H."/>
            <person name="Devos D.P."/>
            <person name="Kaster A.-K."/>
            <person name="Ovreas L."/>
            <person name="Rohde M."/>
            <person name="Galperin M.Y."/>
            <person name="Jogler C."/>
        </authorList>
    </citation>
    <scope>NUCLEOTIDE SEQUENCE [LARGE SCALE GENOMIC DNA]</scope>
    <source>
        <strain evidence="5 6">Mal48</strain>
    </source>
</reference>
<dbReference type="KEGG" id="tpol:Mal48_41920"/>
<dbReference type="GO" id="GO:0004065">
    <property type="term" value="F:arylsulfatase activity"/>
    <property type="evidence" value="ECO:0007669"/>
    <property type="project" value="TreeGrafter"/>
</dbReference>
<feature type="signal peptide" evidence="3">
    <location>
        <begin position="1"/>
        <end position="21"/>
    </location>
</feature>
<dbReference type="SUPFAM" id="SSF48371">
    <property type="entry name" value="ARM repeat"/>
    <property type="match status" value="1"/>
</dbReference>
<dbReference type="PANTHER" id="PTHR42693:SF53">
    <property type="entry name" value="ENDO-4-O-SULFATASE"/>
    <property type="match status" value="1"/>
</dbReference>
<evidence type="ECO:0000256" key="2">
    <source>
        <dbReference type="ARBA" id="ARBA00022801"/>
    </source>
</evidence>
<proteinExistence type="inferred from homology"/>
<accession>A0A517QTF8</accession>
<keyword evidence="2" id="KW-0378">Hydrolase</keyword>
<evidence type="ECO:0000313" key="6">
    <source>
        <dbReference type="Proteomes" id="UP000315724"/>
    </source>
</evidence>
<dbReference type="PANTHER" id="PTHR42693">
    <property type="entry name" value="ARYLSULFATASE FAMILY MEMBER"/>
    <property type="match status" value="1"/>
</dbReference>
<comment type="similarity">
    <text evidence="1">Belongs to the sulfatase family.</text>
</comment>
<evidence type="ECO:0000259" key="4">
    <source>
        <dbReference type="Pfam" id="PF00884"/>
    </source>
</evidence>
<dbReference type="Proteomes" id="UP000315724">
    <property type="component" value="Chromosome"/>
</dbReference>
<keyword evidence="3" id="KW-0732">Signal</keyword>
<dbReference type="CDD" id="cd16027">
    <property type="entry name" value="SGSH"/>
    <property type="match status" value="1"/>
</dbReference>
<dbReference type="Gene3D" id="3.40.720.10">
    <property type="entry name" value="Alkaline Phosphatase, subunit A"/>
    <property type="match status" value="1"/>
</dbReference>
<evidence type="ECO:0000256" key="1">
    <source>
        <dbReference type="ARBA" id="ARBA00008779"/>
    </source>
</evidence>
<dbReference type="OrthoDB" id="9763613at2"/>
<keyword evidence="6" id="KW-1185">Reference proteome</keyword>
<dbReference type="EMBL" id="CP036267">
    <property type="protein sequence ID" value="QDT34919.1"/>
    <property type="molecule type" value="Genomic_DNA"/>
</dbReference>
<dbReference type="InterPro" id="IPR016024">
    <property type="entry name" value="ARM-type_fold"/>
</dbReference>